<protein>
    <recommendedName>
        <fullName evidence="4">Adhesin domain-containing protein</fullName>
    </recommendedName>
</protein>
<evidence type="ECO:0008006" key="4">
    <source>
        <dbReference type="Google" id="ProtNLM"/>
    </source>
</evidence>
<feature type="chain" id="PRO_5011630114" description="Adhesin domain-containing protein" evidence="1">
    <location>
        <begin position="24"/>
        <end position="382"/>
    </location>
</feature>
<dbReference type="OrthoDB" id="1117657at2"/>
<dbReference type="AlphaFoldDB" id="A0A1I3U7Q6"/>
<dbReference type="Proteomes" id="UP000198670">
    <property type="component" value="Unassembled WGS sequence"/>
</dbReference>
<reference evidence="2 3" key="1">
    <citation type="submission" date="2016-10" db="EMBL/GenBank/DDBJ databases">
        <authorList>
            <person name="de Groot N.N."/>
        </authorList>
    </citation>
    <scope>NUCLEOTIDE SEQUENCE [LARGE SCALE GENOMIC DNA]</scope>
    <source>
        <strain evidence="2 3">RK1</strain>
    </source>
</reference>
<dbReference type="EMBL" id="FOQO01000014">
    <property type="protein sequence ID" value="SFJ79554.1"/>
    <property type="molecule type" value="Genomic_DNA"/>
</dbReference>
<keyword evidence="1" id="KW-0732">Signal</keyword>
<dbReference type="SUPFAM" id="SSF56935">
    <property type="entry name" value="Porins"/>
    <property type="match status" value="1"/>
</dbReference>
<dbReference type="RefSeq" id="WP_090631537.1">
    <property type="nucleotide sequence ID" value="NZ_FOQO01000014.1"/>
</dbReference>
<evidence type="ECO:0000313" key="2">
    <source>
        <dbReference type="EMBL" id="SFJ79554.1"/>
    </source>
</evidence>
<gene>
    <name evidence="2" type="ORF">SAMN05444682_11455</name>
</gene>
<keyword evidence="3" id="KW-1185">Reference proteome</keyword>
<feature type="signal peptide" evidence="1">
    <location>
        <begin position="1"/>
        <end position="23"/>
    </location>
</feature>
<dbReference type="STRING" id="1477437.SAMN05444682_11455"/>
<proteinExistence type="predicted"/>
<sequence>MNRFNTPTIWIAFLCICTLNVVAQSSAQKETKAAWNDALSDIRQIASQLPEDVSQSIASIDFKPLQQEAAQIIAQAPSLDPSSFSFQKEKVIEKNYPVNGKHKLSIDNRYGKIAVHNWNRNEVKVTVTIRTAENSERRAQDALDRVRVDESTSGNTISLKTDIGSSDSNWWSSLTNGSNDRGLRIDYEVYMPKRNDLTVANQYGPIELDDRDGKVTLSVSYGSLRAGRLNATDNSLSVAYSKADIDYLQEGDVSVRYGGFTLSESERLTLSISYSGGDIGRVNQEADIAIRYGSPFKMGLGPDIKKVNVAASYAKVSIEPSADAAFNFNVAISYGGFDYDHRLISLSTKSENPTSKSYTGYWNKSVNNSVNISSRYGAVSLK</sequence>
<accession>A0A1I3U7Q6</accession>
<evidence type="ECO:0000256" key="1">
    <source>
        <dbReference type="SAM" id="SignalP"/>
    </source>
</evidence>
<organism evidence="2 3">
    <name type="scientific">Parapedobacter indicus</name>
    <dbReference type="NCBI Taxonomy" id="1477437"/>
    <lineage>
        <taxon>Bacteria</taxon>
        <taxon>Pseudomonadati</taxon>
        <taxon>Bacteroidota</taxon>
        <taxon>Sphingobacteriia</taxon>
        <taxon>Sphingobacteriales</taxon>
        <taxon>Sphingobacteriaceae</taxon>
        <taxon>Parapedobacter</taxon>
    </lineage>
</organism>
<evidence type="ECO:0000313" key="3">
    <source>
        <dbReference type="Proteomes" id="UP000198670"/>
    </source>
</evidence>
<name>A0A1I3U7Q6_9SPHI</name>